<accession>A0A9D7HSP0</accession>
<dbReference type="EMBL" id="JADJEV010000005">
    <property type="protein sequence ID" value="MBK6974816.1"/>
    <property type="molecule type" value="Genomic_DNA"/>
</dbReference>
<protein>
    <submittedName>
        <fullName evidence="1">DUF3240 family protein</fullName>
    </submittedName>
</protein>
<name>A0A9D7HSP0_9PROT</name>
<reference evidence="1" key="1">
    <citation type="submission" date="2020-10" db="EMBL/GenBank/DDBJ databases">
        <title>Connecting structure to function with the recovery of over 1000 high-quality activated sludge metagenome-assembled genomes encoding full-length rRNA genes using long-read sequencing.</title>
        <authorList>
            <person name="Singleton C.M."/>
            <person name="Petriglieri F."/>
            <person name="Kristensen J.M."/>
            <person name="Kirkegaard R.H."/>
            <person name="Michaelsen T.Y."/>
            <person name="Andersen M.H."/>
            <person name="Karst S.M."/>
            <person name="Dueholm M.S."/>
            <person name="Nielsen P.H."/>
            <person name="Albertsen M."/>
        </authorList>
    </citation>
    <scope>NUCLEOTIDE SEQUENCE</scope>
    <source>
        <strain evidence="1">Bjer_18-Q3-R1-45_BAT3C.347</strain>
    </source>
</reference>
<evidence type="ECO:0000313" key="1">
    <source>
        <dbReference type="EMBL" id="MBK6974816.1"/>
    </source>
</evidence>
<dbReference type="Proteomes" id="UP000807785">
    <property type="component" value="Unassembled WGS sequence"/>
</dbReference>
<dbReference type="AlphaFoldDB" id="A0A9D7HSP0"/>
<comment type="caution">
    <text evidence="1">The sequence shown here is derived from an EMBL/GenBank/DDBJ whole genome shotgun (WGS) entry which is preliminary data.</text>
</comment>
<sequence length="103" mass="11521">MKAFDCVLTLVLPQSLEEEVVDDLLRHPEWASGFTITQVEGKGSGVRLRGASEEVRGRARRVRLQAVMNAEDARALVAHLRTGLAKSQIAYWIVPMIEFGRFV</sequence>
<dbReference type="Gene3D" id="3.30.70.120">
    <property type="match status" value="1"/>
</dbReference>
<dbReference type="InterPro" id="IPR015867">
    <property type="entry name" value="N-reg_PII/ATP_PRibTrfase_C"/>
</dbReference>
<dbReference type="InterPro" id="IPR021634">
    <property type="entry name" value="DUF3240"/>
</dbReference>
<proteinExistence type="predicted"/>
<gene>
    <name evidence="1" type="ORF">IPH26_18430</name>
</gene>
<dbReference type="Pfam" id="PF11582">
    <property type="entry name" value="DUF3240"/>
    <property type="match status" value="1"/>
</dbReference>
<evidence type="ECO:0000313" key="2">
    <source>
        <dbReference type="Proteomes" id="UP000807785"/>
    </source>
</evidence>
<organism evidence="1 2">
    <name type="scientific">Candidatus Methylophosphatis roskildensis</name>
    <dbReference type="NCBI Taxonomy" id="2899263"/>
    <lineage>
        <taxon>Bacteria</taxon>
        <taxon>Pseudomonadati</taxon>
        <taxon>Pseudomonadota</taxon>
        <taxon>Betaproteobacteria</taxon>
        <taxon>Nitrosomonadales</taxon>
        <taxon>Sterolibacteriaceae</taxon>
        <taxon>Candidatus Methylophosphatis</taxon>
    </lineage>
</organism>